<organism evidence="5 6">
    <name type="scientific">Gadus morhua</name>
    <name type="common">Atlantic cod</name>
    <dbReference type="NCBI Taxonomy" id="8049"/>
    <lineage>
        <taxon>Eukaryota</taxon>
        <taxon>Metazoa</taxon>
        <taxon>Chordata</taxon>
        <taxon>Craniata</taxon>
        <taxon>Vertebrata</taxon>
        <taxon>Euteleostomi</taxon>
        <taxon>Actinopterygii</taxon>
        <taxon>Neopterygii</taxon>
        <taxon>Teleostei</taxon>
        <taxon>Neoteleostei</taxon>
        <taxon>Acanthomorphata</taxon>
        <taxon>Zeiogadaria</taxon>
        <taxon>Gadariae</taxon>
        <taxon>Gadiformes</taxon>
        <taxon>Gadoidei</taxon>
        <taxon>Gadidae</taxon>
        <taxon>Gadus</taxon>
    </lineage>
</organism>
<keyword evidence="4" id="KW-1133">Transmembrane helix</keyword>
<evidence type="ECO:0000256" key="2">
    <source>
        <dbReference type="ARBA" id="ARBA00023002"/>
    </source>
</evidence>
<dbReference type="PROSITE" id="PS00061">
    <property type="entry name" value="ADH_SHORT"/>
    <property type="match status" value="1"/>
</dbReference>
<name>A0A8C5CXM0_GADMO</name>
<sequence>MDASNVFMPCCEGYLALICAVISIVFIGWFIRDSLKLDSFHTKHVFITGCDSGFGNLLAKSLDRKGFNVIAACLTEQGASQLSSGASRRLKTVLLDVTNAESVRRAGEFVSAEVGERGLWGLVNNAGRSLPLGPTDWLQLADFTKVLDVNLTAVIGVTLELLPLLKRARGRVVNVASVLGRVAILGGGYSISKYGVECFSDILRMEMSHFGIKVSILEPGFFQTAVTRHDLMEENLRALWDRLPQDVREAYGPKYVEQYLKYQKFNLWLMCSPDLTKVTSRMEHALTARYPRTRYAVGWDARTFWLPLSYCPTVVADFFLVRLFPTPRAV</sequence>
<keyword evidence="4" id="KW-0472">Membrane</keyword>
<reference evidence="5" key="1">
    <citation type="submission" date="2025-08" db="UniProtKB">
        <authorList>
            <consortium name="Ensembl"/>
        </authorList>
    </citation>
    <scope>IDENTIFICATION</scope>
</reference>
<evidence type="ECO:0000256" key="4">
    <source>
        <dbReference type="SAM" id="Phobius"/>
    </source>
</evidence>
<dbReference type="Gene3D" id="3.40.50.720">
    <property type="entry name" value="NAD(P)-binding Rossmann-like Domain"/>
    <property type="match status" value="1"/>
</dbReference>
<keyword evidence="6" id="KW-1185">Reference proteome</keyword>
<feature type="transmembrane region" description="Helical" evidence="4">
    <location>
        <begin position="6"/>
        <end position="31"/>
    </location>
</feature>
<reference evidence="5" key="2">
    <citation type="submission" date="2025-09" db="UniProtKB">
        <authorList>
            <consortium name="Ensembl"/>
        </authorList>
    </citation>
    <scope>IDENTIFICATION</scope>
</reference>
<dbReference type="InterPro" id="IPR036291">
    <property type="entry name" value="NAD(P)-bd_dom_sf"/>
</dbReference>
<evidence type="ECO:0000256" key="1">
    <source>
        <dbReference type="ARBA" id="ARBA00006484"/>
    </source>
</evidence>
<dbReference type="PANTHER" id="PTHR43313">
    <property type="entry name" value="SHORT-CHAIN DEHYDROGENASE/REDUCTASE FAMILY 9C"/>
    <property type="match status" value="1"/>
</dbReference>
<evidence type="ECO:0000256" key="3">
    <source>
        <dbReference type="RuleBase" id="RU000363"/>
    </source>
</evidence>
<dbReference type="GeneTree" id="ENSGT00940000164857"/>
<dbReference type="AlphaFoldDB" id="A0A8C5CXM0"/>
<dbReference type="GO" id="GO:0008202">
    <property type="term" value="P:steroid metabolic process"/>
    <property type="evidence" value="ECO:0007669"/>
    <property type="project" value="TreeGrafter"/>
</dbReference>
<keyword evidence="2" id="KW-0560">Oxidoreductase</keyword>
<dbReference type="InterPro" id="IPR020904">
    <property type="entry name" value="Sc_DH/Rdtase_CS"/>
</dbReference>
<evidence type="ECO:0000313" key="5">
    <source>
        <dbReference type="Ensembl" id="ENSGMOP00000068567.1"/>
    </source>
</evidence>
<dbReference type="OMA" id="WHIRDSY"/>
<dbReference type="GO" id="GO:0016491">
    <property type="term" value="F:oxidoreductase activity"/>
    <property type="evidence" value="ECO:0007669"/>
    <property type="project" value="UniProtKB-KW"/>
</dbReference>
<dbReference type="InterPro" id="IPR002347">
    <property type="entry name" value="SDR_fam"/>
</dbReference>
<dbReference type="Ensembl" id="ENSGMOT00000043177.1">
    <property type="protein sequence ID" value="ENSGMOP00000068567.1"/>
    <property type="gene ID" value="ENSGMOG00000027878.1"/>
</dbReference>
<dbReference type="Proteomes" id="UP000694546">
    <property type="component" value="Chromosome 20"/>
</dbReference>
<dbReference type="PRINTS" id="PR00081">
    <property type="entry name" value="GDHRDH"/>
</dbReference>
<protein>
    <submittedName>
        <fullName evidence="5">Retinol dehydrogenase 1</fullName>
    </submittedName>
</protein>
<dbReference type="PANTHER" id="PTHR43313:SF47">
    <property type="entry name" value="RETINOL DEHYDROGENASE 7"/>
    <property type="match status" value="1"/>
</dbReference>
<proteinExistence type="inferred from homology"/>
<keyword evidence="4" id="KW-0812">Transmembrane</keyword>
<comment type="similarity">
    <text evidence="1 3">Belongs to the short-chain dehydrogenases/reductases (SDR) family.</text>
</comment>
<dbReference type="SUPFAM" id="SSF51735">
    <property type="entry name" value="NAD(P)-binding Rossmann-fold domains"/>
    <property type="match status" value="1"/>
</dbReference>
<dbReference type="OrthoDB" id="5296at2759"/>
<gene>
    <name evidence="5" type="primary">rdh1</name>
</gene>
<evidence type="ECO:0000313" key="6">
    <source>
        <dbReference type="Proteomes" id="UP000694546"/>
    </source>
</evidence>
<accession>A0A8C5CXM0</accession>
<dbReference type="PRINTS" id="PR00080">
    <property type="entry name" value="SDRFAMILY"/>
</dbReference>
<dbReference type="Pfam" id="PF00106">
    <property type="entry name" value="adh_short"/>
    <property type="match status" value="1"/>
</dbReference>